<keyword evidence="2" id="KW-0472">Membrane</keyword>
<keyword evidence="2" id="KW-0812">Transmembrane</keyword>
<name>A0A540WPB8_9BACT</name>
<comment type="caution">
    <text evidence="3">The sequence shown here is derived from an EMBL/GenBank/DDBJ whole genome shotgun (WGS) entry which is preliminary data.</text>
</comment>
<sequence>MLLEEKRFEHERTTSTSRQGLLNRNLGAVISVATILISGVQVWVAVASKEKELALAKEQKERELQLAQLQAERELDNGWRKDFFEYLKLNDEAIFGADAKKRILKRNVLVAAFPESLVGQIRVALAESAGSAGELSLVSAQADVVERPPPRVYLAEAIKSGPPASNVPAGARRLVAAAQAERTRVFVHYADPNDRSIATALSLALDGEGYGVPSPEILTEGASSTGDVRYFHADDKQLADKVGALVQQVLGEKGVALRGNVRVIGLQGKYGNMPRRVLEVWLPALGKH</sequence>
<reference evidence="3 4" key="1">
    <citation type="submission" date="2019-06" db="EMBL/GenBank/DDBJ databases">
        <authorList>
            <person name="Livingstone P."/>
            <person name="Whitworth D."/>
        </authorList>
    </citation>
    <scope>NUCLEOTIDE SEQUENCE [LARGE SCALE GENOMIC DNA]</scope>
    <source>
        <strain evidence="3 4">AM401</strain>
    </source>
</reference>
<dbReference type="Proteomes" id="UP000315369">
    <property type="component" value="Unassembled WGS sequence"/>
</dbReference>
<feature type="coiled-coil region" evidence="1">
    <location>
        <begin position="46"/>
        <end position="77"/>
    </location>
</feature>
<dbReference type="AlphaFoldDB" id="A0A540WPB8"/>
<dbReference type="OrthoDB" id="7063170at2"/>
<dbReference type="EMBL" id="VIFM01000224">
    <property type="protein sequence ID" value="TQF10855.1"/>
    <property type="molecule type" value="Genomic_DNA"/>
</dbReference>
<accession>A0A540WPB8</accession>
<keyword evidence="4" id="KW-1185">Reference proteome</keyword>
<keyword evidence="2" id="KW-1133">Transmembrane helix</keyword>
<keyword evidence="1" id="KW-0175">Coiled coil</keyword>
<gene>
    <name evidence="3" type="ORF">FJV41_37235</name>
</gene>
<evidence type="ECO:0000313" key="4">
    <source>
        <dbReference type="Proteomes" id="UP000315369"/>
    </source>
</evidence>
<feature type="transmembrane region" description="Helical" evidence="2">
    <location>
        <begin position="21"/>
        <end position="44"/>
    </location>
</feature>
<evidence type="ECO:0000256" key="1">
    <source>
        <dbReference type="SAM" id="Coils"/>
    </source>
</evidence>
<dbReference type="RefSeq" id="WP_141647359.1">
    <property type="nucleotide sequence ID" value="NZ_VIFM01000224.1"/>
</dbReference>
<protein>
    <submittedName>
        <fullName evidence="3">Uncharacterized protein</fullName>
    </submittedName>
</protein>
<proteinExistence type="predicted"/>
<evidence type="ECO:0000256" key="2">
    <source>
        <dbReference type="SAM" id="Phobius"/>
    </source>
</evidence>
<organism evidence="3 4">
    <name type="scientific">Myxococcus llanfairpwllgwyngyllgogerychwyrndrobwllllantysiliogogogochensis</name>
    <dbReference type="NCBI Taxonomy" id="2590453"/>
    <lineage>
        <taxon>Bacteria</taxon>
        <taxon>Pseudomonadati</taxon>
        <taxon>Myxococcota</taxon>
        <taxon>Myxococcia</taxon>
        <taxon>Myxococcales</taxon>
        <taxon>Cystobacterineae</taxon>
        <taxon>Myxococcaceae</taxon>
        <taxon>Myxococcus</taxon>
    </lineage>
</organism>
<evidence type="ECO:0000313" key="3">
    <source>
        <dbReference type="EMBL" id="TQF10855.1"/>
    </source>
</evidence>